<feature type="region of interest" description="Disordered" evidence="13">
    <location>
        <begin position="643"/>
        <end position="669"/>
    </location>
</feature>
<evidence type="ECO:0000256" key="6">
    <source>
        <dbReference type="ARBA" id="ARBA00022723"/>
    </source>
</evidence>
<dbReference type="InterPro" id="IPR036397">
    <property type="entry name" value="RNaseH_sf"/>
</dbReference>
<dbReference type="CDD" id="cd05776">
    <property type="entry name" value="DNA_polB_alpha_exo"/>
    <property type="match status" value="1"/>
</dbReference>
<evidence type="ECO:0000259" key="16">
    <source>
        <dbReference type="Pfam" id="PF08996"/>
    </source>
</evidence>
<dbReference type="Gene3D" id="3.30.70.2820">
    <property type="match status" value="1"/>
</dbReference>
<feature type="domain" description="Zinc finger DNA-directed DNA polymerase family B alpha" evidence="16">
    <location>
        <begin position="1553"/>
        <end position="1746"/>
    </location>
</feature>
<evidence type="ECO:0000259" key="15">
    <source>
        <dbReference type="Pfam" id="PF03104"/>
    </source>
</evidence>
<dbReference type="GO" id="GO:0006273">
    <property type="term" value="P:lagging strand elongation"/>
    <property type="evidence" value="ECO:0007669"/>
    <property type="project" value="TreeGrafter"/>
</dbReference>
<dbReference type="InterPro" id="IPR045846">
    <property type="entry name" value="POLBc_alpha"/>
</dbReference>
<feature type="compositionally biased region" description="Low complexity" evidence="13">
    <location>
        <begin position="380"/>
        <end position="390"/>
    </location>
</feature>
<dbReference type="GO" id="GO:0003697">
    <property type="term" value="F:single-stranded DNA binding"/>
    <property type="evidence" value="ECO:0007669"/>
    <property type="project" value="TreeGrafter"/>
</dbReference>
<feature type="region of interest" description="Disordered" evidence="13">
    <location>
        <begin position="282"/>
        <end position="329"/>
    </location>
</feature>
<dbReference type="InterPro" id="IPR006133">
    <property type="entry name" value="DNA-dir_DNA_pol_B_exonuc"/>
</dbReference>
<keyword evidence="7" id="KW-0863">Zinc-finger</keyword>
<feature type="compositionally biased region" description="Polar residues" evidence="13">
    <location>
        <begin position="398"/>
        <end position="415"/>
    </location>
</feature>
<evidence type="ECO:0000256" key="1">
    <source>
        <dbReference type="ARBA" id="ARBA00004123"/>
    </source>
</evidence>
<feature type="compositionally biased region" description="Acidic residues" evidence="13">
    <location>
        <begin position="494"/>
        <end position="510"/>
    </location>
</feature>
<feature type="region of interest" description="Disordered" evidence="13">
    <location>
        <begin position="1456"/>
        <end position="1477"/>
    </location>
</feature>
<evidence type="ECO:0000256" key="7">
    <source>
        <dbReference type="ARBA" id="ARBA00022771"/>
    </source>
</evidence>
<keyword evidence="8" id="KW-0862">Zinc</keyword>
<evidence type="ECO:0000256" key="12">
    <source>
        <dbReference type="RuleBase" id="RU000442"/>
    </source>
</evidence>
<name>A0A9P7BFH3_9ASCO</name>
<feature type="region of interest" description="Disordered" evidence="13">
    <location>
        <begin position="352"/>
        <end position="371"/>
    </location>
</feature>
<evidence type="ECO:0000256" key="13">
    <source>
        <dbReference type="SAM" id="MobiDB-lite"/>
    </source>
</evidence>
<dbReference type="Gene3D" id="2.40.50.730">
    <property type="match status" value="1"/>
</dbReference>
<comment type="catalytic activity">
    <reaction evidence="12">
        <text>DNA(n) + a 2'-deoxyribonucleoside 5'-triphosphate = DNA(n+1) + diphosphate</text>
        <dbReference type="Rhea" id="RHEA:22508"/>
        <dbReference type="Rhea" id="RHEA-COMP:17339"/>
        <dbReference type="Rhea" id="RHEA-COMP:17340"/>
        <dbReference type="ChEBI" id="CHEBI:33019"/>
        <dbReference type="ChEBI" id="CHEBI:61560"/>
        <dbReference type="ChEBI" id="CHEBI:173112"/>
        <dbReference type="EC" id="2.7.7.7"/>
    </reaction>
</comment>
<dbReference type="CDD" id="cd05532">
    <property type="entry name" value="POLBc_alpha"/>
    <property type="match status" value="1"/>
</dbReference>
<dbReference type="PANTHER" id="PTHR45861:SF1">
    <property type="entry name" value="DNA POLYMERASE ALPHA CATALYTIC SUBUNIT"/>
    <property type="match status" value="1"/>
</dbReference>
<comment type="similarity">
    <text evidence="2 12">Belongs to the DNA polymerase type-B family.</text>
</comment>
<organism evidence="18 19">
    <name type="scientific">Pichia californica</name>
    <dbReference type="NCBI Taxonomy" id="460514"/>
    <lineage>
        <taxon>Eukaryota</taxon>
        <taxon>Fungi</taxon>
        <taxon>Dikarya</taxon>
        <taxon>Ascomycota</taxon>
        <taxon>Saccharomycotina</taxon>
        <taxon>Pichiomycetes</taxon>
        <taxon>Pichiales</taxon>
        <taxon>Pichiaceae</taxon>
        <taxon>Pichia</taxon>
    </lineage>
</organism>
<evidence type="ECO:0000259" key="17">
    <source>
        <dbReference type="Pfam" id="PF12254"/>
    </source>
</evidence>
<keyword evidence="6" id="KW-0479">Metal-binding</keyword>
<comment type="caution">
    <text evidence="18">The sequence shown here is derived from an EMBL/GenBank/DDBJ whole genome shotgun (WGS) entry which is preliminary data.</text>
</comment>
<dbReference type="Gene3D" id="1.10.132.60">
    <property type="entry name" value="DNA polymerase family B, C-terminal domain"/>
    <property type="match status" value="1"/>
</dbReference>
<evidence type="ECO:0000256" key="3">
    <source>
        <dbReference type="ARBA" id="ARBA00022679"/>
    </source>
</evidence>
<dbReference type="InterPro" id="IPR038256">
    <property type="entry name" value="Pol_alpha_znc_sf"/>
</dbReference>
<dbReference type="InterPro" id="IPR042087">
    <property type="entry name" value="DNA_pol_B_thumb"/>
</dbReference>
<keyword evidence="11" id="KW-0539">Nucleus</keyword>
<dbReference type="EMBL" id="PUHW01000182">
    <property type="protein sequence ID" value="KAG0688115.1"/>
    <property type="molecule type" value="Genomic_DNA"/>
</dbReference>
<dbReference type="SUPFAM" id="SSF56672">
    <property type="entry name" value="DNA/RNA polymerases"/>
    <property type="match status" value="1"/>
</dbReference>
<feature type="compositionally biased region" description="Low complexity" evidence="13">
    <location>
        <begin position="655"/>
        <end position="668"/>
    </location>
</feature>
<dbReference type="Pfam" id="PF08996">
    <property type="entry name" value="zf-DNA_Pol"/>
    <property type="match status" value="1"/>
</dbReference>
<dbReference type="Proteomes" id="UP000697127">
    <property type="component" value="Unassembled WGS sequence"/>
</dbReference>
<dbReference type="InterPro" id="IPR024647">
    <property type="entry name" value="DNA_pol_a_cat_su_N"/>
</dbReference>
<feature type="compositionally biased region" description="Acidic residues" evidence="13">
    <location>
        <begin position="310"/>
        <end position="321"/>
    </location>
</feature>
<keyword evidence="4 12" id="KW-0548">Nucleotidyltransferase</keyword>
<feature type="domain" description="DNA polymerase alpha catalytic subunit N-terminal" evidence="17">
    <location>
        <begin position="251"/>
        <end position="300"/>
    </location>
</feature>
<sequence length="1749" mass="199385">APISKINLSSDTTSWMEDIDTFGIDLMFVREVEEHKYDAYDLAWLFAPAEIIIDEHSWVEVVDSFDIDLMFVRDVEEHKYDAYDLAWLFEPHVEIIEEAEEDDYEDCDLSWLFPVEVEEVTEVDDYEDCNLSWLFPTEVEEVTEVDDYEDCNLSWLFPTEEEEQEDVVNGICSYLLWEISSDEESDKNLEDIIFDDAITSNSIDNNETDPETEEEIEEIRGGVKVVLDAKSVVVDVPAEDVEEEEDLDEYNSDEDEKVNIYDEVDENQYRKHKRDRVLNDDFIVDDNGGGYAETGADEWDGRQANKYNSDDEINGEEEGDEDRPKKMKKVKVLKDSNTKAIDSFFKQPVVTSFDQKKKNKKDTNPDFLNDLLSDFTSKATSSLKLKSTPSQKRKNPFSALTSKTDTKFNTSTPSSKKIHSIPSMNKSFDFMSPPASRKGNDFSKTTDETTFFTAQQMDDSETPSSPIRQQEPVSTKLNILDDLNDVSMDVSNTNDDENSNSDDNDDDDDEDIIISKRKKTSAVVHVDRSIMLNSKKATKKSNAVDSSPIRNVKEEEFDSSPSKISNTSNLSNITFEKLEGEDVVMKDEDGDSGIQMFWMDYFELDSSLLLFGKIKTNDGRIVSGMVQVNGICKTLYFLPRSKRLDNNQDGDDDNNSNNNNDENIINNDPFSPMDVYDEIVPLLMDKFGLDSIKAKPEKMKYAFEHYDIPKEADYLKVLLPYETPKSKGVIIPSNLTGETFSAFFGSNTSIFESLVMQRQIMGPCWLTITGCNFKTVKNASHCNIELSVNSPTDISPNLYTNDLPPPLNVLSINVQSYMNAKSGRQEVGSVSLALYKNLPQDVPISSDLQPTEQITMVRPVGGTMNLPAGLQPLADKKGVSLRTLNSEKILLNCLVGMIKKYDPDVFVGHKLENVTLDILLHRMKDLGITQWSNMGRLSKKVFPEKFNRSNGRYNLFLIREMLAGRLLCDISNDMGQSLTPKCQSWELSEMYEIVCREKYNPMDVNLANPLVAEDANKLLAAINENAQSVRIIGKTAFGMQILTTSKQLTNIAGNAWSHTLGGTRAGRNEFILLHEFEREGYIVPDRETRLQRQKQNNLNIDNEDINEGNEESNTVSNKKAKFQGGLVFEPEKGLHKNYILVMDFNSLYPSIIQEFNICFTTVERSNLTEDELPKVPTKKDMGVLPKLLQQLVNRRREVKSLMKSSNLTPIERAQLDIKQMALKVTANSMYGCLGYVNSRFYAKPLAMLVTNKGREILMDTRQLAESLGLTVVYGDTDSVMIDTRCDSFIEAIKIGNGFKEKVNERYRLLEIDIDNVFKRLLLHSKKKYAALNCTLNEKNEEVTSLEVKGLDMKRREYCPLSKDISIFVLNKILNSADPQEALNEIYKKLEDVTNEFEENKVPMVKLRINTKLSKDPSKYPGGKSMPAVQVALRLQNQGKIIKAGSVITFVITMGDPNNEEEENDSNENKKIENNPSSVAERARALTEVLNIQYKPDRKYYSEKQLFNPIDRLLTRVEGYDVVRLAQSLGLEANKYEAKARDIVQQHELQPLESTIPDSERFRDMKDFKIKCINCLNEFKFGGIQPSNDYQMTFSGIKCKNCEYNIHPLSVSSQLEMFIRHELSEYYQCWLVCDDCGIQTRQISVYGKRCIGANGTAHECKGVMKIKYNDKMIYNQLLYLQSIFDIEKTKQQKLKPLILNDSKIKLNKGEIDALAEQNRKQFSIYQTVIQKYLDVNGRRYVDLGSIFRVN</sequence>
<dbReference type="GO" id="GO:0003887">
    <property type="term" value="F:DNA-directed DNA polymerase activity"/>
    <property type="evidence" value="ECO:0007669"/>
    <property type="project" value="UniProtKB-KW"/>
</dbReference>
<dbReference type="NCBIfam" id="TIGR00592">
    <property type="entry name" value="pol2"/>
    <property type="match status" value="1"/>
</dbReference>
<dbReference type="GO" id="GO:1902975">
    <property type="term" value="P:mitotic DNA replication initiation"/>
    <property type="evidence" value="ECO:0007669"/>
    <property type="project" value="InterPro"/>
</dbReference>
<dbReference type="Pfam" id="PF12254">
    <property type="entry name" value="DNA_pol_alpha_N"/>
    <property type="match status" value="1"/>
</dbReference>
<dbReference type="InterPro" id="IPR006134">
    <property type="entry name" value="DNA-dir_DNA_pol_B_multi_dom"/>
</dbReference>
<keyword evidence="3 12" id="KW-0808">Transferase</keyword>
<keyword evidence="10 12" id="KW-0238">DNA-binding</keyword>
<feature type="compositionally biased region" description="Basic and acidic residues" evidence="13">
    <location>
        <begin position="438"/>
        <end position="447"/>
    </location>
</feature>
<evidence type="ECO:0000313" key="18">
    <source>
        <dbReference type="EMBL" id="KAG0688115.1"/>
    </source>
</evidence>
<dbReference type="PRINTS" id="PR00106">
    <property type="entry name" value="DNAPOLB"/>
</dbReference>
<dbReference type="GO" id="GO:0000166">
    <property type="term" value="F:nucleotide binding"/>
    <property type="evidence" value="ECO:0007669"/>
    <property type="project" value="InterPro"/>
</dbReference>
<dbReference type="InterPro" id="IPR023211">
    <property type="entry name" value="DNA_pol_palm_dom_sf"/>
</dbReference>
<keyword evidence="9 12" id="KW-0239">DNA-directed DNA polymerase</keyword>
<feature type="domain" description="DNA-directed DNA polymerase family B exonuclease" evidence="15">
    <location>
        <begin position="743"/>
        <end position="990"/>
    </location>
</feature>
<evidence type="ECO:0000256" key="10">
    <source>
        <dbReference type="ARBA" id="ARBA00023125"/>
    </source>
</evidence>
<dbReference type="PROSITE" id="PS00116">
    <property type="entry name" value="DNA_POLYMERASE_B"/>
    <property type="match status" value="1"/>
</dbReference>
<dbReference type="PANTHER" id="PTHR45861">
    <property type="entry name" value="DNA POLYMERASE ALPHA CATALYTIC SUBUNIT"/>
    <property type="match status" value="1"/>
</dbReference>
<evidence type="ECO:0000256" key="9">
    <source>
        <dbReference type="ARBA" id="ARBA00022932"/>
    </source>
</evidence>
<keyword evidence="5 12" id="KW-0235">DNA replication</keyword>
<feature type="non-terminal residue" evidence="18">
    <location>
        <position position="1749"/>
    </location>
</feature>
<dbReference type="InterPro" id="IPR017964">
    <property type="entry name" value="DNA-dir_DNA_pol_B_CS"/>
</dbReference>
<dbReference type="GO" id="GO:0005658">
    <property type="term" value="C:alpha DNA polymerase:primase complex"/>
    <property type="evidence" value="ECO:0007669"/>
    <property type="project" value="TreeGrafter"/>
</dbReference>
<evidence type="ECO:0000256" key="8">
    <source>
        <dbReference type="ARBA" id="ARBA00022833"/>
    </source>
</evidence>
<dbReference type="Pfam" id="PF00136">
    <property type="entry name" value="DNA_pol_B"/>
    <property type="match status" value="1"/>
</dbReference>
<dbReference type="Gene3D" id="1.10.3200.20">
    <property type="entry name" value="DNA Polymerase alpha, zinc finger"/>
    <property type="match status" value="1"/>
</dbReference>
<gene>
    <name evidence="18" type="primary">POL1</name>
    <name evidence="18" type="ORF">C6P40_001409</name>
</gene>
<evidence type="ECO:0000256" key="4">
    <source>
        <dbReference type="ARBA" id="ARBA00022695"/>
    </source>
</evidence>
<comment type="subcellular location">
    <subcellularLocation>
        <location evidence="1">Nucleus</location>
    </subcellularLocation>
</comment>
<evidence type="ECO:0000256" key="5">
    <source>
        <dbReference type="ARBA" id="ARBA00022705"/>
    </source>
</evidence>
<feature type="region of interest" description="Disordered" evidence="13">
    <location>
        <begin position="237"/>
        <end position="257"/>
    </location>
</feature>
<dbReference type="EC" id="2.7.7.7" evidence="12"/>
<dbReference type="GO" id="GO:0003688">
    <property type="term" value="F:DNA replication origin binding"/>
    <property type="evidence" value="ECO:0007669"/>
    <property type="project" value="TreeGrafter"/>
</dbReference>
<feature type="region of interest" description="Disordered" evidence="13">
    <location>
        <begin position="380"/>
        <end position="510"/>
    </location>
</feature>
<accession>A0A9P7BFH3</accession>
<dbReference type="SMART" id="SM00486">
    <property type="entry name" value="POLBc"/>
    <property type="match status" value="1"/>
</dbReference>
<evidence type="ECO:0000256" key="11">
    <source>
        <dbReference type="ARBA" id="ARBA00023242"/>
    </source>
</evidence>
<feature type="compositionally biased region" description="Polar residues" evidence="13">
    <location>
        <begin position="448"/>
        <end position="477"/>
    </location>
</feature>
<evidence type="ECO:0000313" key="19">
    <source>
        <dbReference type="Proteomes" id="UP000697127"/>
    </source>
</evidence>
<dbReference type="SUPFAM" id="SSF53098">
    <property type="entry name" value="Ribonuclease H-like"/>
    <property type="match status" value="1"/>
</dbReference>
<reference evidence="18" key="1">
    <citation type="submission" date="2020-11" db="EMBL/GenBank/DDBJ databases">
        <title>Kefir isolates.</title>
        <authorList>
            <person name="Marcisauskas S."/>
            <person name="Kim Y."/>
            <person name="Blasche S."/>
        </authorList>
    </citation>
    <scope>NUCLEOTIDE SEQUENCE</scope>
    <source>
        <strain evidence="18">Olga-1</strain>
    </source>
</reference>
<dbReference type="InterPro" id="IPR043502">
    <property type="entry name" value="DNA/RNA_pol_sf"/>
</dbReference>
<feature type="domain" description="DNA-directed DNA polymerase family B multifunctional" evidence="14">
    <location>
        <begin position="1055"/>
        <end position="1515"/>
    </location>
</feature>
<evidence type="ECO:0000259" key="14">
    <source>
        <dbReference type="Pfam" id="PF00136"/>
    </source>
</evidence>
<dbReference type="GO" id="GO:0006272">
    <property type="term" value="P:leading strand elongation"/>
    <property type="evidence" value="ECO:0007669"/>
    <property type="project" value="TreeGrafter"/>
</dbReference>
<evidence type="ECO:0000256" key="2">
    <source>
        <dbReference type="ARBA" id="ARBA00005755"/>
    </source>
</evidence>
<dbReference type="GO" id="GO:0003682">
    <property type="term" value="F:chromatin binding"/>
    <property type="evidence" value="ECO:0007669"/>
    <property type="project" value="TreeGrafter"/>
</dbReference>
<keyword evidence="19" id="KW-1185">Reference proteome</keyword>
<dbReference type="GO" id="GO:0008270">
    <property type="term" value="F:zinc ion binding"/>
    <property type="evidence" value="ECO:0007669"/>
    <property type="project" value="UniProtKB-KW"/>
</dbReference>
<dbReference type="InterPro" id="IPR006172">
    <property type="entry name" value="DNA-dir_DNA_pol_B"/>
</dbReference>
<dbReference type="InterPro" id="IPR012337">
    <property type="entry name" value="RNaseH-like_sf"/>
</dbReference>
<dbReference type="InterPro" id="IPR015088">
    <property type="entry name" value="Znf_DNA-dir_DNA_pol_B_alpha"/>
</dbReference>
<dbReference type="Gene3D" id="3.90.1600.10">
    <property type="entry name" value="Palm domain of DNA polymerase"/>
    <property type="match status" value="2"/>
</dbReference>
<dbReference type="Gene3D" id="3.30.420.10">
    <property type="entry name" value="Ribonuclease H-like superfamily/Ribonuclease H"/>
    <property type="match status" value="1"/>
</dbReference>
<protein>
    <recommendedName>
        <fullName evidence="12">DNA polymerase</fullName>
        <ecNumber evidence="12">2.7.7.7</ecNumber>
    </recommendedName>
</protein>
<proteinExistence type="inferred from homology"/>
<dbReference type="Pfam" id="PF03104">
    <property type="entry name" value="DNA_pol_B_exo1"/>
    <property type="match status" value="1"/>
</dbReference>